<keyword evidence="1" id="KW-0472">Membrane</keyword>
<organism evidence="2">
    <name type="scientific">Thermodesulforhabdus norvegica</name>
    <dbReference type="NCBI Taxonomy" id="39841"/>
    <lineage>
        <taxon>Bacteria</taxon>
        <taxon>Pseudomonadati</taxon>
        <taxon>Thermodesulfobacteriota</taxon>
        <taxon>Syntrophobacteria</taxon>
        <taxon>Syntrophobacterales</taxon>
        <taxon>Thermodesulforhabdaceae</taxon>
        <taxon>Thermodesulforhabdus</taxon>
    </lineage>
</organism>
<comment type="caution">
    <text evidence="2">The sequence shown here is derived from an EMBL/GenBank/DDBJ whole genome shotgun (WGS) entry which is preliminary data.</text>
</comment>
<gene>
    <name evidence="2" type="ORF">ENG14_04320</name>
</gene>
<keyword evidence="1" id="KW-1133">Transmembrane helix</keyword>
<evidence type="ECO:0000313" key="2">
    <source>
        <dbReference type="EMBL" id="HDL90109.1"/>
    </source>
</evidence>
<dbReference type="Proteomes" id="UP000886355">
    <property type="component" value="Unassembled WGS sequence"/>
</dbReference>
<sequence>MKQSPESYEHLRIHKEALGAMKVSRKKQKDFPFKDITHKEKIESLNKLLNEQQEPMEESSLVRYDLMDGDKAAKDLFWNRLWVVLVFLFFMCALTGGAIFFVYTTIDAVTACITN</sequence>
<keyword evidence="1" id="KW-0812">Transmembrane</keyword>
<protein>
    <submittedName>
        <fullName evidence="2">Uncharacterized protein</fullName>
    </submittedName>
</protein>
<name>A0A7C0WS75_9BACT</name>
<proteinExistence type="predicted"/>
<feature type="transmembrane region" description="Helical" evidence="1">
    <location>
        <begin position="81"/>
        <end position="103"/>
    </location>
</feature>
<evidence type="ECO:0000256" key="1">
    <source>
        <dbReference type="SAM" id="Phobius"/>
    </source>
</evidence>
<dbReference type="AlphaFoldDB" id="A0A7C0WS75"/>
<reference evidence="2" key="1">
    <citation type="journal article" date="2020" name="mSystems">
        <title>Genome- and Community-Level Interaction Insights into Carbon Utilization and Element Cycling Functions of Hydrothermarchaeota in Hydrothermal Sediment.</title>
        <authorList>
            <person name="Zhou Z."/>
            <person name="Liu Y."/>
            <person name="Xu W."/>
            <person name="Pan J."/>
            <person name="Luo Z.H."/>
            <person name="Li M."/>
        </authorList>
    </citation>
    <scope>NUCLEOTIDE SEQUENCE [LARGE SCALE GENOMIC DNA]</scope>
    <source>
        <strain evidence="2">HyVt-19</strain>
    </source>
</reference>
<dbReference type="EMBL" id="DQZW01000202">
    <property type="protein sequence ID" value="HDL90109.1"/>
    <property type="molecule type" value="Genomic_DNA"/>
</dbReference>
<accession>A0A7C0WS75</accession>